<dbReference type="Proteomes" id="UP001160625">
    <property type="component" value="Unassembled WGS sequence"/>
</dbReference>
<name>A0ABT6N4H5_9SPHN</name>
<reference evidence="4" key="1">
    <citation type="submission" date="2023-04" db="EMBL/GenBank/DDBJ databases">
        <title>Sphingomonas sp. MAHUQ-71 isolated from rice field.</title>
        <authorList>
            <person name="Huq M.A."/>
        </authorList>
    </citation>
    <scope>NUCLEOTIDE SEQUENCE</scope>
    <source>
        <strain evidence="4">MAHUQ-71</strain>
    </source>
</reference>
<dbReference type="PANTHER" id="PTHR30441">
    <property type="entry name" value="DUF748 DOMAIN-CONTAINING PROTEIN"/>
    <property type="match status" value="1"/>
</dbReference>
<evidence type="ECO:0000313" key="5">
    <source>
        <dbReference type="Proteomes" id="UP001160625"/>
    </source>
</evidence>
<protein>
    <submittedName>
        <fullName evidence="4">AsmA family protein</fullName>
    </submittedName>
</protein>
<feature type="transmembrane region" description="Helical" evidence="2">
    <location>
        <begin position="30"/>
        <end position="53"/>
    </location>
</feature>
<dbReference type="InterPro" id="IPR007844">
    <property type="entry name" value="AsmA"/>
</dbReference>
<keyword evidence="2" id="KW-1133">Transmembrane helix</keyword>
<feature type="domain" description="AsmA" evidence="3">
    <location>
        <begin position="33"/>
        <end position="540"/>
    </location>
</feature>
<keyword evidence="2" id="KW-0472">Membrane</keyword>
<organism evidence="4 5">
    <name type="scientific">Sphingomonas oryzagri</name>
    <dbReference type="NCBI Taxonomy" id="3042314"/>
    <lineage>
        <taxon>Bacteria</taxon>
        <taxon>Pseudomonadati</taxon>
        <taxon>Pseudomonadota</taxon>
        <taxon>Alphaproteobacteria</taxon>
        <taxon>Sphingomonadales</taxon>
        <taxon>Sphingomonadaceae</taxon>
        <taxon>Sphingomonas</taxon>
    </lineage>
</organism>
<accession>A0ABT6N4H5</accession>
<evidence type="ECO:0000313" key="4">
    <source>
        <dbReference type="EMBL" id="MDH7640107.1"/>
    </source>
</evidence>
<feature type="region of interest" description="Disordered" evidence="1">
    <location>
        <begin position="1"/>
        <end position="22"/>
    </location>
</feature>
<dbReference type="PANTHER" id="PTHR30441:SF9">
    <property type="entry name" value="ASMA FAMILY PROTEIN YHJG"/>
    <property type="match status" value="1"/>
</dbReference>
<dbReference type="Pfam" id="PF05170">
    <property type="entry name" value="AsmA"/>
    <property type="match status" value="1"/>
</dbReference>
<evidence type="ECO:0000256" key="1">
    <source>
        <dbReference type="SAM" id="MobiDB-lite"/>
    </source>
</evidence>
<comment type="caution">
    <text evidence="4">The sequence shown here is derived from an EMBL/GenBank/DDBJ whole genome shotgun (WGS) entry which is preliminary data.</text>
</comment>
<evidence type="ECO:0000259" key="3">
    <source>
        <dbReference type="Pfam" id="PF05170"/>
    </source>
</evidence>
<keyword evidence="5" id="KW-1185">Reference proteome</keyword>
<keyword evidence="2" id="KW-0812">Transmembrane</keyword>
<sequence length="710" mass="76145">MEQPAPADPVVPNPPPPPAGPRRMRWSAPIGIGLSIIAIFIGLIVLAWAILFITKGRFLKARFENIASSLSERQVKVAGDFQLYFDPINVKFVADGLSVSNPSWASKPNFLTAGHIDTRISTIRLIFGAKHARWLNLDGAAVDVEWDKSHTHNTWTFGDPDKKGEPFKMPTIERATVTGATVRYRDPQMQLYTDQSIDTVQSTGTRIDNAIRFHGSGTLRGHAVTNSGALLSPNETVAMGRTRFQLTVDGARTHAEATGTLPAATQIDGADMDFTVSGPNARELFDLINVAIPDTRTYRFSSHLRKDGGAWRFWNLRGHFGDSDLAGDMTILMPNGRLKLVAGLHSQKVDIIDIGPFIGYDPHALATKGATAAATTQGKADHPRILPDAPLRSEAIKLFDARVDYAVKTIRAPHLPVSNVHATLDLDHNLMKISPLTMDIVGAGKLAADIALNARVPAVVTDYDIRLSPTPLGALMKGFGLKDAGTTGTIKARIKMTGTGDSVRKSLATSNGRIAISLPAGTFWTSYAQLAEFDVGVFVQKLLQDKLKKPIHINCGLIAFTVKDGIAAADPILIDTDKNLMAARGGFSFRDESMNLQFRADAKKFSAFSGQSPVGIGGYFAAPRIRIISPQLLARGGAAVALGILTPPAAILAFIDPGDAKSAACGPVLAGDTAAQQHSTKGKPLKLLGTKNDNKAEAAKPKDKKFLGIF</sequence>
<dbReference type="InterPro" id="IPR052894">
    <property type="entry name" value="AsmA-related"/>
</dbReference>
<dbReference type="RefSeq" id="WP_281045460.1">
    <property type="nucleotide sequence ID" value="NZ_JARYGZ010000002.1"/>
</dbReference>
<evidence type="ECO:0000256" key="2">
    <source>
        <dbReference type="SAM" id="Phobius"/>
    </source>
</evidence>
<dbReference type="EMBL" id="JARYGZ010000002">
    <property type="protein sequence ID" value="MDH7640107.1"/>
    <property type="molecule type" value="Genomic_DNA"/>
</dbReference>
<gene>
    <name evidence="4" type="ORF">QGN17_15325</name>
</gene>
<feature type="compositionally biased region" description="Pro residues" evidence="1">
    <location>
        <begin position="1"/>
        <end position="20"/>
    </location>
</feature>
<proteinExistence type="predicted"/>